<dbReference type="PROSITE" id="PS50297">
    <property type="entry name" value="ANK_REP_REGION"/>
    <property type="match status" value="1"/>
</dbReference>
<accession>A0AA39WZY3</accession>
<feature type="repeat" description="ANK" evidence="2">
    <location>
        <begin position="1008"/>
        <end position="1035"/>
    </location>
</feature>
<dbReference type="Pfam" id="PF24883">
    <property type="entry name" value="NPHP3_N"/>
    <property type="match status" value="1"/>
</dbReference>
<dbReference type="Gene3D" id="1.25.40.20">
    <property type="entry name" value="Ankyrin repeat-containing domain"/>
    <property type="match status" value="2"/>
</dbReference>
<dbReference type="EMBL" id="JAULSR010000003">
    <property type="protein sequence ID" value="KAK0624723.1"/>
    <property type="molecule type" value="Genomic_DNA"/>
</dbReference>
<dbReference type="AlphaFoldDB" id="A0AA39WZY3"/>
<dbReference type="InterPro" id="IPR000845">
    <property type="entry name" value="Nucleoside_phosphorylase_d"/>
</dbReference>
<dbReference type="InterPro" id="IPR054471">
    <property type="entry name" value="GPIID_WHD"/>
</dbReference>
<feature type="domain" description="NACHT" evidence="3">
    <location>
        <begin position="347"/>
        <end position="493"/>
    </location>
</feature>
<gene>
    <name evidence="4" type="ORF">B0T17DRAFT_507773</name>
</gene>
<dbReference type="InterPro" id="IPR002110">
    <property type="entry name" value="Ankyrin_rpt"/>
</dbReference>
<evidence type="ECO:0000313" key="5">
    <source>
        <dbReference type="Proteomes" id="UP001174934"/>
    </source>
</evidence>
<dbReference type="Gene3D" id="3.40.50.300">
    <property type="entry name" value="P-loop containing nucleotide triphosphate hydrolases"/>
    <property type="match status" value="1"/>
</dbReference>
<evidence type="ECO:0000259" key="3">
    <source>
        <dbReference type="PROSITE" id="PS50837"/>
    </source>
</evidence>
<comment type="caution">
    <text evidence="4">The sequence shown here is derived from an EMBL/GenBank/DDBJ whole genome shotgun (WGS) entry which is preliminary data.</text>
</comment>
<dbReference type="PANTHER" id="PTHR46082">
    <property type="entry name" value="ATP/GTP-BINDING PROTEIN-RELATED"/>
    <property type="match status" value="1"/>
</dbReference>
<dbReference type="InterPro" id="IPR035994">
    <property type="entry name" value="Nucleoside_phosphorylase_sf"/>
</dbReference>
<reference evidence="4" key="1">
    <citation type="submission" date="2023-06" db="EMBL/GenBank/DDBJ databases">
        <title>Genome-scale phylogeny and comparative genomics of the fungal order Sordariales.</title>
        <authorList>
            <consortium name="Lawrence Berkeley National Laboratory"/>
            <person name="Hensen N."/>
            <person name="Bonometti L."/>
            <person name="Westerberg I."/>
            <person name="Brannstrom I.O."/>
            <person name="Guillou S."/>
            <person name="Cros-Aarteil S."/>
            <person name="Calhoun S."/>
            <person name="Haridas S."/>
            <person name="Kuo A."/>
            <person name="Mondo S."/>
            <person name="Pangilinan J."/>
            <person name="Riley R."/>
            <person name="LaButti K."/>
            <person name="Andreopoulos B."/>
            <person name="Lipzen A."/>
            <person name="Chen C."/>
            <person name="Yanf M."/>
            <person name="Daum C."/>
            <person name="Ng V."/>
            <person name="Clum A."/>
            <person name="Steindorff A."/>
            <person name="Ohm R."/>
            <person name="Martin F."/>
            <person name="Silar P."/>
            <person name="Natvig D."/>
            <person name="Lalanne C."/>
            <person name="Gautier V."/>
            <person name="Ament-velasquez S.L."/>
            <person name="Kruys A."/>
            <person name="Hutchinson M.I."/>
            <person name="Powell A.J."/>
            <person name="Barry K."/>
            <person name="Miller A.N."/>
            <person name="Grigoriev I.V."/>
            <person name="Debuchy R."/>
            <person name="Gladieux P."/>
            <person name="Thoren M.H."/>
            <person name="Johannesson H."/>
        </authorList>
    </citation>
    <scope>NUCLEOTIDE SEQUENCE</scope>
    <source>
        <strain evidence="4">SMH3391-2</strain>
    </source>
</reference>
<dbReference type="PRINTS" id="PR01415">
    <property type="entry name" value="ANKYRIN"/>
</dbReference>
<dbReference type="InterPro" id="IPR056884">
    <property type="entry name" value="NPHP3-like_N"/>
</dbReference>
<evidence type="ECO:0000313" key="4">
    <source>
        <dbReference type="EMBL" id="KAK0624723.1"/>
    </source>
</evidence>
<proteinExistence type="predicted"/>
<dbReference type="InterPro" id="IPR053137">
    <property type="entry name" value="NLR-like"/>
</dbReference>
<dbReference type="SUPFAM" id="SSF48403">
    <property type="entry name" value="Ankyrin repeat"/>
    <property type="match status" value="1"/>
</dbReference>
<dbReference type="PROSITE" id="PS50088">
    <property type="entry name" value="ANK_REPEAT"/>
    <property type="match status" value="1"/>
</dbReference>
<keyword evidence="5" id="KW-1185">Reference proteome</keyword>
<dbReference type="Pfam" id="PF01048">
    <property type="entry name" value="PNP_UDP_1"/>
    <property type="match status" value="1"/>
</dbReference>
<dbReference type="Proteomes" id="UP001174934">
    <property type="component" value="Unassembled WGS sequence"/>
</dbReference>
<dbReference type="Pfam" id="PF22939">
    <property type="entry name" value="WHD_GPIID"/>
    <property type="match status" value="1"/>
</dbReference>
<keyword evidence="2" id="KW-0040">ANK repeat</keyword>
<dbReference type="SMART" id="SM00248">
    <property type="entry name" value="ANK"/>
    <property type="match status" value="5"/>
</dbReference>
<dbReference type="PANTHER" id="PTHR46082:SF6">
    <property type="entry name" value="AAA+ ATPASE DOMAIN-CONTAINING PROTEIN-RELATED"/>
    <property type="match status" value="1"/>
</dbReference>
<sequence>MCALSIEASAVQALFDDEIDIRPYGKEIGDSNAYSAGVMEFHDVVLVHMPSMGKVAAASAAENLRKSFQNIRIVLMVGICGGAPFKRISGKQHTEEILLGDVVISDSLVQYDLGRQFPNQFLKQPRDKSAYPGRTNDRLFKPDYYHKHHRPEECAICANGTEEFCNEATEKRCETLGCDNQNTISRKRSPELIQPIVHFGLVASGDTVMRSGRDRDEIASRDGVIAFEMEGAGAWDSLSTLVIKSVCDYSDSHKNKRWQGYAAAAAAAAAKAFLVENWKKSTPMPLPRAIESRQERGWTAKKRKAWNKLKKSAYRDAKDRNPDRTPGTCKWFVEHNLFRDWQEKKSEALWVSADPGCGKSVLAKYLVDHVVRSDGSRTTCYFFFKDDFEDQKSVVGALCCILHQLFDKKPWLFSEDIIAQLEENEEKFISSFSELWDTLLKVSEDDNAGEIVCILDAIDECQGEDGSLLARALNDLYRNPRNSNLKFLVTSRPFGRIRKSFHLKDIARLAVVHLSGEDDVESEKISREIDIFIGARVQGVGGILMLDDDDKQRLLDGLMRIPNRTYLWVHLTLDLIENSSVDERQIANIISQLPKSVDEAYDKILSKSRDLRKAKKILHIVIVAARPLTVKEMGFALAIEKYHKPYRELELYGERALSEEIRDACGLFVVVVDSRIYLLHQTAKEFLVLQNMDENSSSRSQDLEWRQSLEVSVSHRILADICIWHLLFQEFEADLLQVDKYNGVSEYVNDHLFLDYSANHWASHVRQSPIEFEASVAKSILAICDTNLARFKIWFYIYWSSTNTSFPNGFTPLLAASYFGLVATAKCLLKTMKFRKYWDLKNVDQTFYRTAISWAASNGHDAVVKLLLNFGKSTLRRITEQPSQRRKNSYMRGVDLRDKYGRTPLTHAVWNGNMDVITWPHKSGARSTPPYSTGGSRLIYAIANEHLVPVDLSVEELLLEASNTGGDVVVKLLLDYGANTESIHTDSNAYMAKYLIERGANVNSRDDEGNTPLSLAIKYDRTWCIRLLEGAGATV</sequence>
<dbReference type="SUPFAM" id="SSF53167">
    <property type="entry name" value="Purine and uridine phosphorylases"/>
    <property type="match status" value="1"/>
</dbReference>
<protein>
    <recommendedName>
        <fullName evidence="3">NACHT domain-containing protein</fullName>
    </recommendedName>
</protein>
<dbReference type="InterPro" id="IPR036770">
    <property type="entry name" value="Ankyrin_rpt-contain_sf"/>
</dbReference>
<dbReference type="Pfam" id="PF12796">
    <property type="entry name" value="Ank_2"/>
    <property type="match status" value="1"/>
</dbReference>
<keyword evidence="1" id="KW-0677">Repeat</keyword>
<dbReference type="Gene3D" id="3.40.50.1580">
    <property type="entry name" value="Nucleoside phosphorylase domain"/>
    <property type="match status" value="1"/>
</dbReference>
<evidence type="ECO:0000256" key="1">
    <source>
        <dbReference type="ARBA" id="ARBA00022737"/>
    </source>
</evidence>
<dbReference type="GO" id="GO:0009116">
    <property type="term" value="P:nucleoside metabolic process"/>
    <property type="evidence" value="ECO:0007669"/>
    <property type="project" value="InterPro"/>
</dbReference>
<organism evidence="4 5">
    <name type="scientific">Bombardia bombarda</name>
    <dbReference type="NCBI Taxonomy" id="252184"/>
    <lineage>
        <taxon>Eukaryota</taxon>
        <taxon>Fungi</taxon>
        <taxon>Dikarya</taxon>
        <taxon>Ascomycota</taxon>
        <taxon>Pezizomycotina</taxon>
        <taxon>Sordariomycetes</taxon>
        <taxon>Sordariomycetidae</taxon>
        <taxon>Sordariales</taxon>
        <taxon>Lasiosphaeriaceae</taxon>
        <taxon>Bombardia</taxon>
    </lineage>
</organism>
<dbReference type="InterPro" id="IPR027417">
    <property type="entry name" value="P-loop_NTPase"/>
</dbReference>
<name>A0AA39WZY3_9PEZI</name>
<dbReference type="InterPro" id="IPR007111">
    <property type="entry name" value="NACHT_NTPase"/>
</dbReference>
<evidence type="ECO:0000256" key="2">
    <source>
        <dbReference type="PROSITE-ProRule" id="PRU00023"/>
    </source>
</evidence>
<dbReference type="GO" id="GO:0003824">
    <property type="term" value="F:catalytic activity"/>
    <property type="evidence" value="ECO:0007669"/>
    <property type="project" value="InterPro"/>
</dbReference>
<dbReference type="SUPFAM" id="SSF52540">
    <property type="entry name" value="P-loop containing nucleoside triphosphate hydrolases"/>
    <property type="match status" value="1"/>
</dbReference>
<dbReference type="PROSITE" id="PS50837">
    <property type="entry name" value="NACHT"/>
    <property type="match status" value="1"/>
</dbReference>